<organism evidence="15 16">
    <name type="scientific">Solimicrobium silvestre</name>
    <dbReference type="NCBI Taxonomy" id="2099400"/>
    <lineage>
        <taxon>Bacteria</taxon>
        <taxon>Pseudomonadati</taxon>
        <taxon>Pseudomonadota</taxon>
        <taxon>Betaproteobacteria</taxon>
        <taxon>Burkholderiales</taxon>
        <taxon>Oxalobacteraceae</taxon>
        <taxon>Solimicrobium</taxon>
    </lineage>
</organism>
<dbReference type="RefSeq" id="WP_105533654.1">
    <property type="nucleotide sequence ID" value="NZ_PUGF01000024.1"/>
</dbReference>
<dbReference type="PRINTS" id="PR00990">
    <property type="entry name" value="RIBOKINASE"/>
</dbReference>
<comment type="activity regulation">
    <text evidence="13">Activated by a monovalent cation that binds near, but not in, the active site. The most likely occupant of the site in vivo is potassium. Ion binding induces a conformational change that may alter substrate affinity.</text>
</comment>
<dbReference type="EC" id="2.7.1.15" evidence="2 13"/>
<keyword evidence="9 13" id="KW-0067">ATP-binding</keyword>
<dbReference type="Proteomes" id="UP000237839">
    <property type="component" value="Unassembled WGS sequence"/>
</dbReference>
<evidence type="ECO:0000313" key="15">
    <source>
        <dbReference type="EMBL" id="PRC91367.1"/>
    </source>
</evidence>
<keyword evidence="6 13" id="KW-0479">Metal-binding</keyword>
<evidence type="ECO:0000256" key="9">
    <source>
        <dbReference type="ARBA" id="ARBA00022840"/>
    </source>
</evidence>
<comment type="subcellular location">
    <subcellularLocation>
        <location evidence="13">Cytoplasm</location>
    </subcellularLocation>
</comment>
<comment type="function">
    <text evidence="13">Catalyzes the phosphorylation of ribose at O-5 in a reaction requiring ATP and magnesium. The resulting D-ribose-5-phosphate can then be used either for sythesis of nucleotides, histidine, and tryptophan, or as a component of the pentose phosphate pathway.</text>
</comment>
<feature type="binding site" evidence="13">
    <location>
        <position position="285"/>
    </location>
    <ligand>
        <name>K(+)</name>
        <dbReference type="ChEBI" id="CHEBI:29103"/>
    </ligand>
</feature>
<feature type="binding site" evidence="13">
    <location>
        <position position="255"/>
    </location>
    <ligand>
        <name>substrate</name>
    </ligand>
</feature>
<dbReference type="GO" id="GO:0005829">
    <property type="term" value="C:cytosol"/>
    <property type="evidence" value="ECO:0007669"/>
    <property type="project" value="TreeGrafter"/>
</dbReference>
<evidence type="ECO:0000256" key="4">
    <source>
        <dbReference type="ARBA" id="ARBA00022490"/>
    </source>
</evidence>
<evidence type="ECO:0000256" key="13">
    <source>
        <dbReference type="HAMAP-Rule" id="MF_01987"/>
    </source>
</evidence>
<comment type="cofactor">
    <cofactor evidence="13">
        <name>Mg(2+)</name>
        <dbReference type="ChEBI" id="CHEBI:18420"/>
    </cofactor>
    <text evidence="13">Requires a divalent cation, most likely magnesium in vivo, as an electrophilic catalyst to aid phosphoryl group transfer. It is the chelate of the metal and the nucleotide that is the actual substrate.</text>
</comment>
<dbReference type="FunFam" id="3.40.1190.20:FF:000012">
    <property type="entry name" value="Ribokinase"/>
    <property type="match status" value="1"/>
</dbReference>
<evidence type="ECO:0000256" key="2">
    <source>
        <dbReference type="ARBA" id="ARBA00012035"/>
    </source>
</evidence>
<feature type="binding site" evidence="13">
    <location>
        <position position="294"/>
    </location>
    <ligand>
        <name>K(+)</name>
        <dbReference type="ChEBI" id="CHEBI:29103"/>
    </ligand>
</feature>
<feature type="binding site" evidence="13">
    <location>
        <position position="290"/>
    </location>
    <ligand>
        <name>K(+)</name>
        <dbReference type="ChEBI" id="CHEBI:29103"/>
    </ligand>
</feature>
<dbReference type="AlphaFoldDB" id="A0A2S9GUG1"/>
<keyword evidence="5 13" id="KW-0808">Transferase</keyword>
<gene>
    <name evidence="13" type="primary">rbsK</name>
    <name evidence="15" type="ORF">S2091_3912</name>
</gene>
<comment type="caution">
    <text evidence="15">The sequence shown here is derived from an EMBL/GenBank/DDBJ whole genome shotgun (WGS) entry which is preliminary data.</text>
</comment>
<keyword evidence="11 13" id="KW-0630">Potassium</keyword>
<comment type="similarity">
    <text evidence="13">Belongs to the carbohydrate kinase PfkB family. Ribokinase subfamily.</text>
</comment>
<feature type="active site" description="Proton acceptor" evidence="13">
    <location>
        <position position="255"/>
    </location>
</feature>
<dbReference type="PROSITE" id="PS00584">
    <property type="entry name" value="PFKB_KINASES_2"/>
    <property type="match status" value="1"/>
</dbReference>
<feature type="binding site" evidence="13">
    <location>
        <position position="143"/>
    </location>
    <ligand>
        <name>substrate</name>
    </ligand>
</feature>
<feature type="binding site" evidence="13">
    <location>
        <begin position="223"/>
        <end position="228"/>
    </location>
    <ligand>
        <name>ATP</name>
        <dbReference type="ChEBI" id="CHEBI:30616"/>
    </ligand>
</feature>
<sequence>MKPSPNITVVGSINMDLVFRTPRMPAVGETISGHEFVQIKGGKGANQAVAAARQGAVTTLIACVGNDAYGQQSLSGLHADDIVTDFISIINHCATGVAGIFVDDSGHNSIVIAPGANAQLSPSHIDAAKHAISSATLLLCQCETPLATVSAAIQIAHEHGVKVVFNPAPAIPLPDALLAKVSYLIVNETEAEQLSGIKVTNLTTAQTASKNLLNRGAACVLLTMGEQGVCITEQHNSQHIPAIKVTVIDTTAAGDTFVGAFATAIGLGLSTIEAAKQAQYSAALTVTKLGAQSSIPTKAEVERFMVEQLKV</sequence>
<feature type="binding site" evidence="13">
    <location>
        <begin position="14"/>
        <end position="16"/>
    </location>
    <ligand>
        <name>substrate</name>
    </ligand>
</feature>
<evidence type="ECO:0000256" key="11">
    <source>
        <dbReference type="ARBA" id="ARBA00022958"/>
    </source>
</evidence>
<accession>A0A2S9GUG1</accession>
<evidence type="ECO:0000256" key="3">
    <source>
        <dbReference type="ARBA" id="ARBA00016943"/>
    </source>
</evidence>
<evidence type="ECO:0000256" key="1">
    <source>
        <dbReference type="ARBA" id="ARBA00005380"/>
    </source>
</evidence>
<comment type="pathway">
    <text evidence="13">Carbohydrate metabolism; D-ribose degradation; D-ribose 5-phosphate from beta-D-ribopyranose: step 2/2.</text>
</comment>
<dbReference type="Pfam" id="PF00294">
    <property type="entry name" value="PfkB"/>
    <property type="match status" value="1"/>
</dbReference>
<dbReference type="InterPro" id="IPR011877">
    <property type="entry name" value="Ribokinase"/>
</dbReference>
<comment type="similarity">
    <text evidence="1">Belongs to the carbohydrate kinase pfkB family.</text>
</comment>
<dbReference type="InterPro" id="IPR002173">
    <property type="entry name" value="Carboh/pur_kinase_PfkB_CS"/>
</dbReference>
<protein>
    <recommendedName>
        <fullName evidence="3 13">Ribokinase</fullName>
        <shortName evidence="13">RK</shortName>
        <ecNumber evidence="2 13">2.7.1.15</ecNumber>
    </recommendedName>
</protein>
<dbReference type="NCBIfam" id="TIGR02152">
    <property type="entry name" value="D_ribokin_bact"/>
    <property type="match status" value="1"/>
</dbReference>
<dbReference type="PANTHER" id="PTHR10584:SF166">
    <property type="entry name" value="RIBOKINASE"/>
    <property type="match status" value="1"/>
</dbReference>
<feature type="binding site" evidence="13">
    <location>
        <position position="249"/>
    </location>
    <ligand>
        <name>K(+)</name>
        <dbReference type="ChEBI" id="CHEBI:29103"/>
    </ligand>
</feature>
<dbReference type="EMBL" id="PUGF01000024">
    <property type="protein sequence ID" value="PRC91367.1"/>
    <property type="molecule type" value="Genomic_DNA"/>
</dbReference>
<dbReference type="InterPro" id="IPR011611">
    <property type="entry name" value="PfkB_dom"/>
</dbReference>
<comment type="subunit">
    <text evidence="13">Homodimer.</text>
</comment>
<feature type="binding site" evidence="13">
    <location>
        <begin position="254"/>
        <end position="255"/>
    </location>
    <ligand>
        <name>ATP</name>
        <dbReference type="ChEBI" id="CHEBI:30616"/>
    </ligand>
</feature>
<dbReference type="InterPro" id="IPR002139">
    <property type="entry name" value="Ribo/fructo_kinase"/>
</dbReference>
<keyword evidence="8 13" id="KW-0418">Kinase</keyword>
<reference evidence="15 16" key="1">
    <citation type="submission" date="2018-02" db="EMBL/GenBank/DDBJ databases">
        <title>Solimicrobium silvestre gen. nov., sp. nov., isolated from alpine forest soil.</title>
        <authorList>
            <person name="Margesin R."/>
            <person name="Albuquerque L."/>
            <person name="Zhang D.-C."/>
            <person name="Froufe H.J.C."/>
            <person name="Severino R."/>
            <person name="Roxo I."/>
            <person name="Egas C."/>
            <person name="Da Costa M.S."/>
        </authorList>
    </citation>
    <scope>NUCLEOTIDE SEQUENCE [LARGE SCALE GENOMIC DNA]</scope>
    <source>
        <strain evidence="15 16">S20-91</strain>
    </source>
</reference>
<proteinExistence type="inferred from homology"/>
<dbReference type="GO" id="GO:0019303">
    <property type="term" value="P:D-ribose catabolic process"/>
    <property type="evidence" value="ECO:0007669"/>
    <property type="project" value="UniProtKB-UniRule"/>
</dbReference>
<dbReference type="OrthoDB" id="9775849at2"/>
<dbReference type="GO" id="GO:0005524">
    <property type="term" value="F:ATP binding"/>
    <property type="evidence" value="ECO:0007669"/>
    <property type="project" value="UniProtKB-UniRule"/>
</dbReference>
<evidence type="ECO:0000256" key="10">
    <source>
        <dbReference type="ARBA" id="ARBA00022842"/>
    </source>
</evidence>
<evidence type="ECO:0000256" key="5">
    <source>
        <dbReference type="ARBA" id="ARBA00022679"/>
    </source>
</evidence>
<feature type="domain" description="Carbohydrate kinase PfkB" evidence="14">
    <location>
        <begin position="6"/>
        <end position="297"/>
    </location>
</feature>
<evidence type="ECO:0000313" key="16">
    <source>
        <dbReference type="Proteomes" id="UP000237839"/>
    </source>
</evidence>
<feature type="binding site" evidence="13">
    <location>
        <position position="251"/>
    </location>
    <ligand>
        <name>K(+)</name>
        <dbReference type="ChEBI" id="CHEBI:29103"/>
    </ligand>
</feature>
<dbReference type="GO" id="GO:0004747">
    <property type="term" value="F:ribokinase activity"/>
    <property type="evidence" value="ECO:0007669"/>
    <property type="project" value="UniProtKB-UniRule"/>
</dbReference>
<keyword evidence="12 13" id="KW-0119">Carbohydrate metabolism</keyword>
<keyword evidence="4 13" id="KW-0963">Cytoplasm</keyword>
<dbReference type="PANTHER" id="PTHR10584">
    <property type="entry name" value="SUGAR KINASE"/>
    <property type="match status" value="1"/>
</dbReference>
<comment type="catalytic activity">
    <reaction evidence="13">
        <text>D-ribose + ATP = D-ribose 5-phosphate + ADP + H(+)</text>
        <dbReference type="Rhea" id="RHEA:13697"/>
        <dbReference type="ChEBI" id="CHEBI:15378"/>
        <dbReference type="ChEBI" id="CHEBI:30616"/>
        <dbReference type="ChEBI" id="CHEBI:47013"/>
        <dbReference type="ChEBI" id="CHEBI:78346"/>
        <dbReference type="ChEBI" id="CHEBI:456216"/>
        <dbReference type="EC" id="2.7.1.15"/>
    </reaction>
</comment>
<feature type="binding site" evidence="13">
    <location>
        <position position="288"/>
    </location>
    <ligand>
        <name>K(+)</name>
        <dbReference type="ChEBI" id="CHEBI:29103"/>
    </ligand>
</feature>
<evidence type="ECO:0000256" key="12">
    <source>
        <dbReference type="ARBA" id="ARBA00023277"/>
    </source>
</evidence>
<dbReference type="SUPFAM" id="SSF53613">
    <property type="entry name" value="Ribokinase-like"/>
    <property type="match status" value="1"/>
</dbReference>
<keyword evidence="7 13" id="KW-0547">Nucleotide-binding</keyword>
<feature type="binding site" evidence="13">
    <location>
        <begin position="42"/>
        <end position="46"/>
    </location>
    <ligand>
        <name>substrate</name>
    </ligand>
</feature>
<keyword evidence="10 13" id="KW-0460">Magnesium</keyword>
<keyword evidence="16" id="KW-1185">Reference proteome</keyword>
<name>A0A2S9GUG1_9BURK</name>
<evidence type="ECO:0000256" key="7">
    <source>
        <dbReference type="ARBA" id="ARBA00022741"/>
    </source>
</evidence>
<evidence type="ECO:0000256" key="6">
    <source>
        <dbReference type="ARBA" id="ARBA00022723"/>
    </source>
</evidence>
<dbReference type="UniPathway" id="UPA00916">
    <property type="reaction ID" value="UER00889"/>
</dbReference>
<dbReference type="HAMAP" id="MF_01987">
    <property type="entry name" value="Ribokinase"/>
    <property type="match status" value="1"/>
</dbReference>
<evidence type="ECO:0000256" key="8">
    <source>
        <dbReference type="ARBA" id="ARBA00022777"/>
    </source>
</evidence>
<dbReference type="GO" id="GO:0046872">
    <property type="term" value="F:metal ion binding"/>
    <property type="evidence" value="ECO:0007669"/>
    <property type="project" value="UniProtKB-KW"/>
</dbReference>
<evidence type="ECO:0000259" key="14">
    <source>
        <dbReference type="Pfam" id="PF00294"/>
    </source>
</evidence>
<dbReference type="CDD" id="cd01174">
    <property type="entry name" value="ribokinase"/>
    <property type="match status" value="1"/>
</dbReference>
<dbReference type="Gene3D" id="3.40.1190.20">
    <property type="match status" value="1"/>
</dbReference>
<comment type="caution">
    <text evidence="13">Lacks conserved residue(s) required for the propagation of feature annotation.</text>
</comment>
<feature type="binding site" evidence="13">
    <location>
        <position position="187"/>
    </location>
    <ligand>
        <name>ATP</name>
        <dbReference type="ChEBI" id="CHEBI:30616"/>
    </ligand>
</feature>
<dbReference type="InterPro" id="IPR029056">
    <property type="entry name" value="Ribokinase-like"/>
</dbReference>